<comment type="function">
    <text evidence="1">Required for the assembly of the ubiquinol-cytochrome c reductase complex (mitochondrial respiratory chain complex III or cytochrome b-c1 complex), mediating cytochrome b recruitment and probably stabilization within the complex. Thereby, plays an important role in ATP production by mitochondria. Cardiolipin-binding protein, it may also control the cardiolipin composition of mitochondria membranes and their morphology.</text>
</comment>
<keyword evidence="9 12" id="KW-0472">Membrane</keyword>
<evidence type="ECO:0000256" key="2">
    <source>
        <dbReference type="ARBA" id="ARBA00004434"/>
    </source>
</evidence>
<keyword evidence="7 12" id="KW-1133">Transmembrane helix</keyword>
<dbReference type="PANTHER" id="PTHR36465">
    <property type="entry name" value="UBIQUINOL-CYTOCHROME-C REDUCTASE COMPLEX ASSEMBLY FACTOR 3"/>
    <property type="match status" value="1"/>
</dbReference>
<evidence type="ECO:0000256" key="4">
    <source>
        <dbReference type="ARBA" id="ARBA00016475"/>
    </source>
</evidence>
<evidence type="ECO:0000313" key="13">
    <source>
        <dbReference type="EMBL" id="GLD52464.1"/>
    </source>
</evidence>
<protein>
    <recommendedName>
        <fullName evidence="4">Ubiquinol-cytochrome-c reductase complex assembly factor 3</fullName>
    </recommendedName>
</protein>
<dbReference type="GO" id="GO:0006754">
    <property type="term" value="P:ATP biosynthetic process"/>
    <property type="evidence" value="ECO:0007669"/>
    <property type="project" value="UniProtKB-KW"/>
</dbReference>
<evidence type="ECO:0000256" key="11">
    <source>
        <dbReference type="SAM" id="MobiDB-lite"/>
    </source>
</evidence>
<dbReference type="Pfam" id="PF15141">
    <property type="entry name" value="UQCC3"/>
    <property type="match status" value="1"/>
</dbReference>
<keyword evidence="6" id="KW-0999">Mitochondrion inner membrane</keyword>
<feature type="compositionally biased region" description="Basic and acidic residues" evidence="11">
    <location>
        <begin position="48"/>
        <end position="65"/>
    </location>
</feature>
<feature type="region of interest" description="Disordered" evidence="11">
    <location>
        <begin position="48"/>
        <end position="97"/>
    </location>
</feature>
<dbReference type="Proteomes" id="UP001279410">
    <property type="component" value="Unassembled WGS sequence"/>
</dbReference>
<dbReference type="GO" id="GO:0034551">
    <property type="term" value="P:mitochondrial respiratory chain complex III assembly"/>
    <property type="evidence" value="ECO:0007669"/>
    <property type="project" value="InterPro"/>
</dbReference>
<dbReference type="InterPro" id="IPR027896">
    <property type="entry name" value="UQCC3"/>
</dbReference>
<keyword evidence="14" id="KW-1185">Reference proteome</keyword>
<keyword evidence="10" id="KW-0066">ATP synthesis</keyword>
<name>A0AAD3MEL5_LATJO</name>
<gene>
    <name evidence="13" type="ORF">AKAME5_000537000</name>
</gene>
<comment type="subcellular location">
    <subcellularLocation>
        <location evidence="2">Mitochondrion inner membrane</location>
        <topology evidence="2">Single-pass membrane protein</topology>
    </subcellularLocation>
</comment>
<evidence type="ECO:0000256" key="12">
    <source>
        <dbReference type="SAM" id="Phobius"/>
    </source>
</evidence>
<proteinExistence type="inferred from homology"/>
<dbReference type="PANTHER" id="PTHR36465:SF1">
    <property type="entry name" value="UBIQUINOL-CYTOCHROME-C REDUCTASE COMPLEX ASSEMBLY FACTOR 3"/>
    <property type="match status" value="1"/>
</dbReference>
<accession>A0AAD3MEL5</accession>
<organism evidence="13 14">
    <name type="scientific">Lates japonicus</name>
    <name type="common">Japanese lates</name>
    <dbReference type="NCBI Taxonomy" id="270547"/>
    <lineage>
        <taxon>Eukaryota</taxon>
        <taxon>Metazoa</taxon>
        <taxon>Chordata</taxon>
        <taxon>Craniata</taxon>
        <taxon>Vertebrata</taxon>
        <taxon>Euteleostomi</taxon>
        <taxon>Actinopterygii</taxon>
        <taxon>Neopterygii</taxon>
        <taxon>Teleostei</taxon>
        <taxon>Neoteleostei</taxon>
        <taxon>Acanthomorphata</taxon>
        <taxon>Carangaria</taxon>
        <taxon>Carangaria incertae sedis</taxon>
        <taxon>Centropomidae</taxon>
        <taxon>Lates</taxon>
    </lineage>
</organism>
<comment type="caution">
    <text evidence="13">The sequence shown here is derived from an EMBL/GenBank/DDBJ whole genome shotgun (WGS) entry which is preliminary data.</text>
</comment>
<sequence length="255" mass="28237">MQYRVRFGSACSSSNRSSSSPDQPEPPISCISFSLCFDFLRSWSRCLSPDKPESPPEPSEVRHPGPPEPPSQCLEVRPPGSPEPTSPPGLFGNQPEPQWVKDVRSIMERREPYDSMGCKRTIKAEADFLTTSINGLLLLVGLRDGLDDLVWCSSTSSEANSYRANRRVFIKQRMSALRTILGSISMVVVLAVGYGTWSIIAPGEDRRKQLLKNLPESNPVRMEETRKRNALVMQALKEAAETSDNIARDIGGSGR</sequence>
<keyword evidence="8" id="KW-0496">Mitochondrion</keyword>
<evidence type="ECO:0000256" key="7">
    <source>
        <dbReference type="ARBA" id="ARBA00022989"/>
    </source>
</evidence>
<evidence type="ECO:0000256" key="3">
    <source>
        <dbReference type="ARBA" id="ARBA00006970"/>
    </source>
</evidence>
<comment type="similarity">
    <text evidence="3">Belongs to the UQCC3 family.</text>
</comment>
<dbReference type="AlphaFoldDB" id="A0AAD3MEL5"/>
<feature type="compositionally biased region" description="Low complexity" evidence="11">
    <location>
        <begin position="9"/>
        <end position="20"/>
    </location>
</feature>
<evidence type="ECO:0000256" key="8">
    <source>
        <dbReference type="ARBA" id="ARBA00023128"/>
    </source>
</evidence>
<keyword evidence="5 12" id="KW-0812">Transmembrane</keyword>
<dbReference type="EMBL" id="BRZM01000014">
    <property type="protein sequence ID" value="GLD52464.1"/>
    <property type="molecule type" value="Genomic_DNA"/>
</dbReference>
<evidence type="ECO:0000256" key="6">
    <source>
        <dbReference type="ARBA" id="ARBA00022792"/>
    </source>
</evidence>
<evidence type="ECO:0000313" key="14">
    <source>
        <dbReference type="Proteomes" id="UP001279410"/>
    </source>
</evidence>
<evidence type="ECO:0000256" key="10">
    <source>
        <dbReference type="ARBA" id="ARBA00023310"/>
    </source>
</evidence>
<reference evidence="13" key="1">
    <citation type="submission" date="2022-08" db="EMBL/GenBank/DDBJ databases">
        <title>Genome sequencing of akame (Lates japonicus).</title>
        <authorList>
            <person name="Hashiguchi Y."/>
            <person name="Takahashi H."/>
        </authorList>
    </citation>
    <scope>NUCLEOTIDE SEQUENCE</scope>
    <source>
        <strain evidence="13">Kochi</strain>
    </source>
</reference>
<evidence type="ECO:0000256" key="5">
    <source>
        <dbReference type="ARBA" id="ARBA00022692"/>
    </source>
</evidence>
<evidence type="ECO:0000256" key="9">
    <source>
        <dbReference type="ARBA" id="ARBA00023136"/>
    </source>
</evidence>
<feature type="transmembrane region" description="Helical" evidence="12">
    <location>
        <begin position="176"/>
        <end position="197"/>
    </location>
</feature>
<evidence type="ECO:0000256" key="1">
    <source>
        <dbReference type="ARBA" id="ARBA00002879"/>
    </source>
</evidence>
<feature type="region of interest" description="Disordered" evidence="11">
    <location>
        <begin position="1"/>
        <end position="26"/>
    </location>
</feature>
<dbReference type="GO" id="GO:0005743">
    <property type="term" value="C:mitochondrial inner membrane"/>
    <property type="evidence" value="ECO:0007669"/>
    <property type="project" value="UniProtKB-SubCell"/>
</dbReference>